<dbReference type="Proteomes" id="UP000266841">
    <property type="component" value="Unassembled WGS sequence"/>
</dbReference>
<dbReference type="EMBL" id="AGNL01049274">
    <property type="protein sequence ID" value="EJK44752.1"/>
    <property type="molecule type" value="Genomic_DNA"/>
</dbReference>
<keyword evidence="3" id="KW-1185">Reference proteome</keyword>
<evidence type="ECO:0000256" key="1">
    <source>
        <dbReference type="SAM" id="MobiDB-lite"/>
    </source>
</evidence>
<sequence>MGPFCAFDKEHQDQDPPVGVKSKKTARAVGSPDPSSKGVTPEHWADFLFDLISSPLDFGERFTKKRDEEEGKEGTDGSSPLLGSEES</sequence>
<comment type="caution">
    <text evidence="2">The sequence shown here is derived from an EMBL/GenBank/DDBJ whole genome shotgun (WGS) entry which is preliminary data.</text>
</comment>
<feature type="region of interest" description="Disordered" evidence="1">
    <location>
        <begin position="61"/>
        <end position="87"/>
    </location>
</feature>
<evidence type="ECO:0000313" key="2">
    <source>
        <dbReference type="EMBL" id="EJK44752.1"/>
    </source>
</evidence>
<reference evidence="2 3" key="1">
    <citation type="journal article" date="2012" name="Genome Biol.">
        <title>Genome and low-iron response of an oceanic diatom adapted to chronic iron limitation.</title>
        <authorList>
            <person name="Lommer M."/>
            <person name="Specht M."/>
            <person name="Roy A.S."/>
            <person name="Kraemer L."/>
            <person name="Andreson R."/>
            <person name="Gutowska M.A."/>
            <person name="Wolf J."/>
            <person name="Bergner S.V."/>
            <person name="Schilhabel M.B."/>
            <person name="Klostermeier U.C."/>
            <person name="Beiko R.G."/>
            <person name="Rosenstiel P."/>
            <person name="Hippler M."/>
            <person name="Laroche J."/>
        </authorList>
    </citation>
    <scope>NUCLEOTIDE SEQUENCE [LARGE SCALE GENOMIC DNA]</scope>
    <source>
        <strain evidence="2 3">CCMP1005</strain>
    </source>
</reference>
<proteinExistence type="predicted"/>
<gene>
    <name evidence="2" type="ORF">THAOC_36685</name>
</gene>
<dbReference type="AlphaFoldDB" id="K0RE35"/>
<name>K0RE35_THAOC</name>
<feature type="compositionally biased region" description="Basic and acidic residues" evidence="1">
    <location>
        <begin position="61"/>
        <end position="75"/>
    </location>
</feature>
<organism evidence="2 3">
    <name type="scientific">Thalassiosira oceanica</name>
    <name type="common">Marine diatom</name>
    <dbReference type="NCBI Taxonomy" id="159749"/>
    <lineage>
        <taxon>Eukaryota</taxon>
        <taxon>Sar</taxon>
        <taxon>Stramenopiles</taxon>
        <taxon>Ochrophyta</taxon>
        <taxon>Bacillariophyta</taxon>
        <taxon>Coscinodiscophyceae</taxon>
        <taxon>Thalassiosirophycidae</taxon>
        <taxon>Thalassiosirales</taxon>
        <taxon>Thalassiosiraceae</taxon>
        <taxon>Thalassiosira</taxon>
    </lineage>
</organism>
<protein>
    <submittedName>
        <fullName evidence="2">Uncharacterized protein</fullName>
    </submittedName>
</protein>
<feature type="region of interest" description="Disordered" evidence="1">
    <location>
        <begin position="1"/>
        <end position="41"/>
    </location>
</feature>
<evidence type="ECO:0000313" key="3">
    <source>
        <dbReference type="Proteomes" id="UP000266841"/>
    </source>
</evidence>
<accession>K0RE35</accession>